<protein>
    <recommendedName>
        <fullName evidence="3">Methyltransferase type 12</fullName>
    </recommendedName>
</protein>
<sequence length="358" mass="41540">MKNKNSYAFSAELVYARTTINTIYCPVCGFKEGRLLYTITADEAAQHFVLKEVDPARNLKLANHIADLWRQYTCDYVECDSCGFVFAYPFVGGDFSFYALAYDRSGYPKWKWEYQKTADAISIISSRKEEYSLRLLEIGAGDGAFVRRISPKVVAKEDILCLEFSEYGRNRILEYGIECLSVDIRTLKPSSLDKLFDIICMFQVLEHMDRLEELFNTLNRISSNYSHLFVTVPNNEQIEFNEISGCLLDMPPNHISRWNRQVFEKIGISFGWTVLEYQVEPINTADTLKQQIAYRYLKRSQDSSSIANLIERIRYERIRKLLRIVCAGVYALGRINILFKAVSKNKRGDSQWVHFQKL</sequence>
<accession>A0A177MGM1</accession>
<gene>
    <name evidence="1" type="ORF">A1332_01940</name>
</gene>
<organism evidence="1 2">
    <name type="scientific">Methylomonas methanica</name>
    <dbReference type="NCBI Taxonomy" id="421"/>
    <lineage>
        <taxon>Bacteria</taxon>
        <taxon>Pseudomonadati</taxon>
        <taxon>Pseudomonadota</taxon>
        <taxon>Gammaproteobacteria</taxon>
        <taxon>Methylococcales</taxon>
        <taxon>Methylococcaceae</taxon>
        <taxon>Methylomonas</taxon>
    </lineage>
</organism>
<dbReference type="EMBL" id="LUUG01000071">
    <property type="protein sequence ID" value="OAI04485.1"/>
    <property type="molecule type" value="Genomic_DNA"/>
</dbReference>
<comment type="caution">
    <text evidence="1">The sequence shown here is derived from an EMBL/GenBank/DDBJ whole genome shotgun (WGS) entry which is preliminary data.</text>
</comment>
<dbReference type="SUPFAM" id="SSF53335">
    <property type="entry name" value="S-adenosyl-L-methionine-dependent methyltransferases"/>
    <property type="match status" value="1"/>
</dbReference>
<evidence type="ECO:0000313" key="1">
    <source>
        <dbReference type="EMBL" id="OAI04485.1"/>
    </source>
</evidence>
<dbReference type="OrthoDB" id="108476at2"/>
<dbReference type="AlphaFoldDB" id="A0A177MGM1"/>
<name>A0A177MGM1_METMH</name>
<dbReference type="RefSeq" id="WP_064008698.1">
    <property type="nucleotide sequence ID" value="NZ_LUUG01000071.1"/>
</dbReference>
<evidence type="ECO:0000313" key="2">
    <source>
        <dbReference type="Proteomes" id="UP000078090"/>
    </source>
</evidence>
<reference evidence="2" key="1">
    <citation type="submission" date="2016-03" db="EMBL/GenBank/DDBJ databases">
        <authorList>
            <person name="Heylen K."/>
            <person name="De Vos P."/>
            <person name="Vekeman B."/>
        </authorList>
    </citation>
    <scope>NUCLEOTIDE SEQUENCE [LARGE SCALE GENOMIC DNA]</scope>
    <source>
        <strain evidence="2">R-45363</strain>
    </source>
</reference>
<proteinExistence type="predicted"/>
<dbReference type="Gene3D" id="3.40.50.150">
    <property type="entry name" value="Vaccinia Virus protein VP39"/>
    <property type="match status" value="1"/>
</dbReference>
<dbReference type="Pfam" id="PF13489">
    <property type="entry name" value="Methyltransf_23"/>
    <property type="match status" value="1"/>
</dbReference>
<evidence type="ECO:0008006" key="3">
    <source>
        <dbReference type="Google" id="ProtNLM"/>
    </source>
</evidence>
<dbReference type="Proteomes" id="UP000078090">
    <property type="component" value="Unassembled WGS sequence"/>
</dbReference>
<dbReference type="InterPro" id="IPR029063">
    <property type="entry name" value="SAM-dependent_MTases_sf"/>
</dbReference>